<accession>A0ABT6YCY6</accession>
<dbReference type="Gene3D" id="3.30.565.10">
    <property type="entry name" value="Histidine kinase-like ATPase, C-terminal domain"/>
    <property type="match status" value="1"/>
</dbReference>
<feature type="transmembrane region" description="Helical" evidence="1">
    <location>
        <begin position="106"/>
        <end position="130"/>
    </location>
</feature>
<proteinExistence type="predicted"/>
<reference evidence="3 4" key="1">
    <citation type="submission" date="2023-05" db="EMBL/GenBank/DDBJ databases">
        <title>Novel species of genus Flectobacillus isolated from stream in China.</title>
        <authorList>
            <person name="Lu H."/>
        </authorList>
    </citation>
    <scope>NUCLEOTIDE SEQUENCE [LARGE SCALE GENOMIC DNA]</scope>
    <source>
        <strain evidence="3 4">KCTC 42575</strain>
    </source>
</reference>
<name>A0ABT6YCY6_9BACT</name>
<dbReference type="PANTHER" id="PTHR34220:SF7">
    <property type="entry name" value="SENSOR HISTIDINE KINASE YPDA"/>
    <property type="match status" value="1"/>
</dbReference>
<comment type="caution">
    <text evidence="3">The sequence shown here is derived from an EMBL/GenBank/DDBJ whole genome shotgun (WGS) entry which is preliminary data.</text>
</comment>
<dbReference type="RefSeq" id="WP_283345842.1">
    <property type="nucleotide sequence ID" value="NZ_JASHIF010000019.1"/>
</dbReference>
<dbReference type="InterPro" id="IPR010559">
    <property type="entry name" value="Sig_transdc_His_kin_internal"/>
</dbReference>
<gene>
    <name evidence="3" type="ORF">QM524_19635</name>
</gene>
<dbReference type="EMBL" id="JASHIF010000019">
    <property type="protein sequence ID" value="MDI9861441.1"/>
    <property type="molecule type" value="Genomic_DNA"/>
</dbReference>
<keyword evidence="3" id="KW-0808">Transferase</keyword>
<organism evidence="3 4">
    <name type="scientific">Flectobacillus roseus</name>
    <dbReference type="NCBI Taxonomy" id="502259"/>
    <lineage>
        <taxon>Bacteria</taxon>
        <taxon>Pseudomonadati</taxon>
        <taxon>Bacteroidota</taxon>
        <taxon>Cytophagia</taxon>
        <taxon>Cytophagales</taxon>
        <taxon>Flectobacillaceae</taxon>
        <taxon>Flectobacillus</taxon>
    </lineage>
</organism>
<keyword evidence="1" id="KW-0812">Transmembrane</keyword>
<feature type="transmembrane region" description="Helical" evidence="1">
    <location>
        <begin position="6"/>
        <end position="25"/>
    </location>
</feature>
<dbReference type="InterPro" id="IPR050640">
    <property type="entry name" value="Bact_2-comp_sensor_kinase"/>
</dbReference>
<keyword evidence="1" id="KW-0472">Membrane</keyword>
<dbReference type="Proteomes" id="UP001236507">
    <property type="component" value="Unassembled WGS sequence"/>
</dbReference>
<feature type="transmembrane region" description="Helical" evidence="1">
    <location>
        <begin position="72"/>
        <end position="94"/>
    </location>
</feature>
<feature type="transmembrane region" description="Helical" evidence="1">
    <location>
        <begin position="37"/>
        <end position="57"/>
    </location>
</feature>
<dbReference type="Pfam" id="PF06580">
    <property type="entry name" value="His_kinase"/>
    <property type="match status" value="1"/>
</dbReference>
<dbReference type="PANTHER" id="PTHR34220">
    <property type="entry name" value="SENSOR HISTIDINE KINASE YPDA"/>
    <property type="match status" value="1"/>
</dbReference>
<feature type="domain" description="Signal transduction histidine kinase internal region" evidence="2">
    <location>
        <begin position="154"/>
        <end position="232"/>
    </location>
</feature>
<sequence length="341" mass="39624">MKRNAFYWIIQIMSWSFITLTSLKYSGLADETPMYRLIYVCTYMILGMGISHLYNYIHESYDPENFTSRQFIVFPLLGSLTIGTCFALTDFIFFNRSRYLHGEIDAMDCIFFIFDNIWLVIPWFLFYHLYRFVQVHESRRQRILAAEKMLKVVELENLKKQLNPHFLFNALNSIKALTISDSRQARDAIMQLSDLLRLSLNLGDQQKAMLSEEIKLAQDYLALEKVRFDNRLRYEFHVQENIDNILIISMSLNTLIENAVKHGIAKTKNGGLIQIEITTLGQDVIIKVRNTGQYNPQPKTSANGIGLDNLRKRLELHYGSKASFSITNEEDTVLATIVMPF</sequence>
<dbReference type="SUPFAM" id="SSF55874">
    <property type="entry name" value="ATPase domain of HSP90 chaperone/DNA topoisomerase II/histidine kinase"/>
    <property type="match status" value="1"/>
</dbReference>
<keyword evidence="4" id="KW-1185">Reference proteome</keyword>
<evidence type="ECO:0000313" key="3">
    <source>
        <dbReference type="EMBL" id="MDI9861441.1"/>
    </source>
</evidence>
<dbReference type="InterPro" id="IPR036890">
    <property type="entry name" value="HATPase_C_sf"/>
</dbReference>
<evidence type="ECO:0000313" key="4">
    <source>
        <dbReference type="Proteomes" id="UP001236507"/>
    </source>
</evidence>
<keyword evidence="3" id="KW-0418">Kinase</keyword>
<keyword evidence="1" id="KW-1133">Transmembrane helix</keyword>
<protein>
    <submittedName>
        <fullName evidence="3">Histidine kinase</fullName>
    </submittedName>
</protein>
<evidence type="ECO:0000259" key="2">
    <source>
        <dbReference type="Pfam" id="PF06580"/>
    </source>
</evidence>
<dbReference type="GO" id="GO:0016301">
    <property type="term" value="F:kinase activity"/>
    <property type="evidence" value="ECO:0007669"/>
    <property type="project" value="UniProtKB-KW"/>
</dbReference>
<evidence type="ECO:0000256" key="1">
    <source>
        <dbReference type="SAM" id="Phobius"/>
    </source>
</evidence>